<name>A0A1F8AQ58_9BACT</name>
<dbReference type="InterPro" id="IPR009389">
    <property type="entry name" value="DUF1045"/>
</dbReference>
<proteinExistence type="predicted"/>
<protein>
    <recommendedName>
        <fullName evidence="3">2'-5' RNA ligase</fullName>
    </recommendedName>
</protein>
<dbReference type="Gene3D" id="3.90.1140.10">
    <property type="entry name" value="Cyclic phosphodiesterase"/>
    <property type="match status" value="1"/>
</dbReference>
<evidence type="ECO:0008006" key="3">
    <source>
        <dbReference type="Google" id="ProtNLM"/>
    </source>
</evidence>
<evidence type="ECO:0000313" key="2">
    <source>
        <dbReference type="Proteomes" id="UP000178603"/>
    </source>
</evidence>
<gene>
    <name evidence="1" type="ORF">A3E44_05115</name>
</gene>
<comment type="caution">
    <text evidence="1">The sequence shown here is derived from an EMBL/GenBank/DDBJ whole genome shotgun (WGS) entry which is preliminary data.</text>
</comment>
<dbReference type="AlphaFoldDB" id="A0A1F8AQ58"/>
<dbReference type="Proteomes" id="UP000178603">
    <property type="component" value="Unassembled WGS sequence"/>
</dbReference>
<sequence length="208" mass="24296">MSKFIALRVLFLLDERSEKLAYRLANEAEKFGKCQFKLDVDHLPHITIYHAEYPVKNLSKIRSSLKNYSNKLHGSKLWSQGLESGWGYVGVNFKKTKDILKIHEDLVKELNLLREGHVREKYHEEIEKGIYSQSEAINIREFGYPYVLDLYRPHMNLVKFENESLGIKAMNKLIKEFRNFEGRIQGLALAEKGEFGSVSKLLDKCIFR</sequence>
<reference evidence="1 2" key="1">
    <citation type="journal article" date="2016" name="Nat. Commun.">
        <title>Thousands of microbial genomes shed light on interconnected biogeochemical processes in an aquifer system.</title>
        <authorList>
            <person name="Anantharaman K."/>
            <person name="Brown C.T."/>
            <person name="Hug L.A."/>
            <person name="Sharon I."/>
            <person name="Castelle C.J."/>
            <person name="Probst A.J."/>
            <person name="Thomas B.C."/>
            <person name="Singh A."/>
            <person name="Wilkins M.J."/>
            <person name="Karaoz U."/>
            <person name="Brodie E.L."/>
            <person name="Williams K.H."/>
            <person name="Hubbard S.S."/>
            <person name="Banfield J.F."/>
        </authorList>
    </citation>
    <scope>NUCLEOTIDE SEQUENCE [LARGE SCALE GENOMIC DNA]</scope>
</reference>
<dbReference type="EMBL" id="MGGW01000020">
    <property type="protein sequence ID" value="OGM53770.1"/>
    <property type="molecule type" value="Genomic_DNA"/>
</dbReference>
<dbReference type="Pfam" id="PF06299">
    <property type="entry name" value="DUF1045"/>
    <property type="match status" value="1"/>
</dbReference>
<organism evidence="1 2">
    <name type="scientific">Candidatus Woesebacteria bacterium RIFCSPHIGHO2_12_FULL_41_24</name>
    <dbReference type="NCBI Taxonomy" id="1802510"/>
    <lineage>
        <taxon>Bacteria</taxon>
        <taxon>Candidatus Woeseibacteriota</taxon>
    </lineage>
</organism>
<evidence type="ECO:0000313" key="1">
    <source>
        <dbReference type="EMBL" id="OGM53770.1"/>
    </source>
</evidence>
<accession>A0A1F8AQ58</accession>